<name>A0A1L7VAD3_FUSPR</name>
<keyword evidence="1" id="KW-0732">Signal</keyword>
<dbReference type="AlphaFoldDB" id="A0A1L7VAD3"/>
<keyword evidence="4" id="KW-1185">Reference proteome</keyword>
<proteinExistence type="predicted"/>
<evidence type="ECO:0000259" key="2">
    <source>
        <dbReference type="Pfam" id="PF08881"/>
    </source>
</evidence>
<dbReference type="Proteomes" id="UP000183971">
    <property type="component" value="Unassembled WGS sequence"/>
</dbReference>
<feature type="chain" id="PRO_5013018765" description="Cyanovirin-N domain-containing protein" evidence="1">
    <location>
        <begin position="21"/>
        <end position="214"/>
    </location>
</feature>
<protein>
    <recommendedName>
        <fullName evidence="2">Cyanovirin-N domain-containing protein</fullName>
    </recommendedName>
</protein>
<feature type="domain" description="Cyanovirin-N" evidence="2">
    <location>
        <begin position="22"/>
        <end position="130"/>
    </location>
</feature>
<accession>A0A1L7VAD3</accession>
<comment type="caution">
    <text evidence="3">The sequence shown here is derived from an EMBL/GenBank/DDBJ whole genome shotgun (WGS) entry which is preliminary data.</text>
</comment>
<dbReference type="InterPro" id="IPR036673">
    <property type="entry name" value="Cyanovirin-N_sf"/>
</dbReference>
<organism evidence="3 4">
    <name type="scientific">Fusarium proliferatum (strain ET1)</name>
    <name type="common">Orchid endophyte fungus</name>
    <dbReference type="NCBI Taxonomy" id="1227346"/>
    <lineage>
        <taxon>Eukaryota</taxon>
        <taxon>Fungi</taxon>
        <taxon>Dikarya</taxon>
        <taxon>Ascomycota</taxon>
        <taxon>Pezizomycotina</taxon>
        <taxon>Sordariomycetes</taxon>
        <taxon>Hypocreomycetidae</taxon>
        <taxon>Hypocreales</taxon>
        <taxon>Nectriaceae</taxon>
        <taxon>Fusarium</taxon>
        <taxon>Fusarium fujikuroi species complex</taxon>
    </lineage>
</organism>
<feature type="signal peptide" evidence="1">
    <location>
        <begin position="1"/>
        <end position="20"/>
    </location>
</feature>
<dbReference type="SUPFAM" id="SSF51322">
    <property type="entry name" value="Cyanovirin-N"/>
    <property type="match status" value="1"/>
</dbReference>
<dbReference type="Pfam" id="PF08881">
    <property type="entry name" value="CVNH"/>
    <property type="match status" value="1"/>
</dbReference>
<dbReference type="InterPro" id="IPR011058">
    <property type="entry name" value="Cyanovirin-N"/>
</dbReference>
<dbReference type="RefSeq" id="XP_031078306.1">
    <property type="nucleotide sequence ID" value="XM_031227917.1"/>
</dbReference>
<dbReference type="EMBL" id="FJOF01000003">
    <property type="protein sequence ID" value="CZR37713.1"/>
    <property type="molecule type" value="Genomic_DNA"/>
</dbReference>
<sequence length="214" mass="23786">MHISLVSITSLLSLIGVASTHFVNSCHTCEVKNYHLTCVCAFMNSAGRGTAGQTSGVNLNNHIGNNDGNLHWGSMLLHYQDSMPLSFYANLAGFTSSCREYHFDNVRMIWHAVCDRRDGSYHRTAIDLMHYLASPSSVLVSRLKREGCLLLEVRCCSYSTLRMTESTQAWAESVSNGALNYLVSSRLAEPATLDICFDTCSMSSRRVRSIMVQK</sequence>
<dbReference type="GeneID" id="42051975"/>
<evidence type="ECO:0000313" key="3">
    <source>
        <dbReference type="EMBL" id="CZR37713.1"/>
    </source>
</evidence>
<gene>
    <name evidence="3" type="ORF">FPRO_07096</name>
</gene>
<dbReference type="Gene3D" id="2.30.60.10">
    <property type="entry name" value="Cyanovirin-N"/>
    <property type="match status" value="1"/>
</dbReference>
<evidence type="ECO:0000256" key="1">
    <source>
        <dbReference type="SAM" id="SignalP"/>
    </source>
</evidence>
<reference evidence="4" key="1">
    <citation type="journal article" date="2016" name="Genome Biol. Evol.">
        <title>Comparative 'omics' of the Fusarium fujikuroi species complex highlights differences in genetic potential and metabolite synthesis.</title>
        <authorList>
            <person name="Niehaus E.-M."/>
            <person name="Muensterkoetter M."/>
            <person name="Proctor R.H."/>
            <person name="Brown D.W."/>
            <person name="Sharon A."/>
            <person name="Idan Y."/>
            <person name="Oren-Young L."/>
            <person name="Sieber C.M."/>
            <person name="Novak O."/>
            <person name="Pencik A."/>
            <person name="Tarkowska D."/>
            <person name="Hromadova K."/>
            <person name="Freeman S."/>
            <person name="Maymon M."/>
            <person name="Elazar M."/>
            <person name="Youssef S.A."/>
            <person name="El-Shabrawy E.S.M."/>
            <person name="Shalaby A.B.A."/>
            <person name="Houterman P."/>
            <person name="Brock N.L."/>
            <person name="Burkhardt I."/>
            <person name="Tsavkelova E.A."/>
            <person name="Dickschat J.S."/>
            <person name="Galuszka P."/>
            <person name="Gueldener U."/>
            <person name="Tudzynski B."/>
        </authorList>
    </citation>
    <scope>NUCLEOTIDE SEQUENCE [LARGE SCALE GENOMIC DNA]</scope>
    <source>
        <strain evidence="4">ET1</strain>
    </source>
</reference>
<dbReference type="VEuPathDB" id="FungiDB:FPRO_07096"/>
<evidence type="ECO:0000313" key="4">
    <source>
        <dbReference type="Proteomes" id="UP000183971"/>
    </source>
</evidence>